<keyword evidence="4 7" id="KW-0812">Transmembrane</keyword>
<dbReference type="InterPro" id="IPR004738">
    <property type="entry name" value="Phos_permease"/>
</dbReference>
<dbReference type="Pfam" id="PF00083">
    <property type="entry name" value="Sugar_tr"/>
    <property type="match status" value="1"/>
</dbReference>
<evidence type="ECO:0000259" key="8">
    <source>
        <dbReference type="PROSITE" id="PS50850"/>
    </source>
</evidence>
<comment type="subcellular location">
    <subcellularLocation>
        <location evidence="1">Membrane</location>
        <topology evidence="1">Multi-pass membrane protein</topology>
    </subcellularLocation>
</comment>
<evidence type="ECO:0000256" key="5">
    <source>
        <dbReference type="ARBA" id="ARBA00022989"/>
    </source>
</evidence>
<dbReference type="NCBIfam" id="TIGR00887">
    <property type="entry name" value="2A0109"/>
    <property type="match status" value="1"/>
</dbReference>
<dbReference type="AlphaFoldDB" id="A0A2J6PT03"/>
<keyword evidence="2" id="KW-0813">Transport</keyword>
<feature type="transmembrane region" description="Helical" evidence="7">
    <location>
        <begin position="151"/>
        <end position="172"/>
    </location>
</feature>
<feature type="transmembrane region" description="Helical" evidence="7">
    <location>
        <begin position="126"/>
        <end position="145"/>
    </location>
</feature>
<dbReference type="PROSITE" id="PS50850">
    <property type="entry name" value="MFS"/>
    <property type="match status" value="1"/>
</dbReference>
<evidence type="ECO:0000256" key="3">
    <source>
        <dbReference type="ARBA" id="ARBA00022592"/>
    </source>
</evidence>
<dbReference type="EMBL" id="KZ613501">
    <property type="protein sequence ID" value="PMD17158.1"/>
    <property type="molecule type" value="Genomic_DNA"/>
</dbReference>
<evidence type="ECO:0000256" key="7">
    <source>
        <dbReference type="SAM" id="Phobius"/>
    </source>
</evidence>
<dbReference type="GO" id="GO:0006817">
    <property type="term" value="P:phosphate ion transport"/>
    <property type="evidence" value="ECO:0007669"/>
    <property type="project" value="UniProtKB-KW"/>
</dbReference>
<dbReference type="PANTHER" id="PTHR24064">
    <property type="entry name" value="SOLUTE CARRIER FAMILY 22 MEMBER"/>
    <property type="match status" value="1"/>
</dbReference>
<gene>
    <name evidence="9" type="ORF">NA56DRAFT_752519</name>
</gene>
<dbReference type="Proteomes" id="UP000235672">
    <property type="component" value="Unassembled WGS sequence"/>
</dbReference>
<feature type="transmembrane region" description="Helical" evidence="7">
    <location>
        <begin position="371"/>
        <end position="393"/>
    </location>
</feature>
<name>A0A2J6PT03_9HELO</name>
<keyword evidence="6 7" id="KW-0472">Membrane</keyword>
<feature type="transmembrane region" description="Helical" evidence="7">
    <location>
        <begin position="240"/>
        <end position="259"/>
    </location>
</feature>
<feature type="transmembrane region" description="Helical" evidence="7">
    <location>
        <begin position="405"/>
        <end position="423"/>
    </location>
</feature>
<dbReference type="PROSITE" id="PS00217">
    <property type="entry name" value="SUGAR_TRANSPORT_2"/>
    <property type="match status" value="1"/>
</dbReference>
<reference evidence="9 10" key="1">
    <citation type="submission" date="2016-05" db="EMBL/GenBank/DDBJ databases">
        <title>A degradative enzymes factory behind the ericoid mycorrhizal symbiosis.</title>
        <authorList>
            <consortium name="DOE Joint Genome Institute"/>
            <person name="Martino E."/>
            <person name="Morin E."/>
            <person name="Grelet G."/>
            <person name="Kuo A."/>
            <person name="Kohler A."/>
            <person name="Daghino S."/>
            <person name="Barry K."/>
            <person name="Choi C."/>
            <person name="Cichocki N."/>
            <person name="Clum A."/>
            <person name="Copeland A."/>
            <person name="Hainaut M."/>
            <person name="Haridas S."/>
            <person name="Labutti K."/>
            <person name="Lindquist E."/>
            <person name="Lipzen A."/>
            <person name="Khouja H.-R."/>
            <person name="Murat C."/>
            <person name="Ohm R."/>
            <person name="Olson A."/>
            <person name="Spatafora J."/>
            <person name="Veneault-Fourrey C."/>
            <person name="Henrissat B."/>
            <person name="Grigoriev I."/>
            <person name="Martin F."/>
            <person name="Perotto S."/>
        </authorList>
    </citation>
    <scope>NUCLEOTIDE SEQUENCE [LARGE SCALE GENOMIC DNA]</scope>
    <source>
        <strain evidence="9 10">UAMH 7357</strain>
    </source>
</reference>
<feature type="transmembrane region" description="Helical" evidence="7">
    <location>
        <begin position="193"/>
        <end position="215"/>
    </location>
</feature>
<evidence type="ECO:0000256" key="6">
    <source>
        <dbReference type="ARBA" id="ARBA00023136"/>
    </source>
</evidence>
<proteinExistence type="predicted"/>
<feature type="transmembrane region" description="Helical" evidence="7">
    <location>
        <begin position="511"/>
        <end position="528"/>
    </location>
</feature>
<feature type="transmembrane region" description="Helical" evidence="7">
    <location>
        <begin position="331"/>
        <end position="351"/>
    </location>
</feature>
<evidence type="ECO:0000256" key="4">
    <source>
        <dbReference type="ARBA" id="ARBA00022692"/>
    </source>
</evidence>
<dbReference type="InterPro" id="IPR005829">
    <property type="entry name" value="Sugar_transporter_CS"/>
</dbReference>
<sequence length="574" mass="61641">MSDPAPVIKTAGGNAAFHNFHNDFAHIRDPNERRRLALAEIDKAPFGWYHVRACVVAGVGFFTDSYDIFAVSLLSTMVGIVYFHGDKGVTPPNSDTAIKVSTSAGTVIGQFGFGALADIVGRKKMYGLELIVIIVATLAQALVGVGPSTEIVGLLIFWRVIMGIGIGGDYPLSSIITSEFATTKWRGAMMGAVFAMQGFGQLTGALVALITIAGFKGSLSTAKTISVCTGECALAVDKSWRILIGFGAVPACIALYYRLTIPETPRYTFDVARDVEKAHDDVEAYMKGKSEGSPDEITRAQALTTADQLAVPKASFKDFFRYYGQWKNGKVLLGTAGSWFMLDVAFYGLNLNTTTVLGAIGYGGGSSTYHILYNLAAGSCILVCAGAIPGYWCSVATVDTIGRKPIQLMGFVALTILFIVWGFDFWNLKPHAHLAIYVLVQFFFNFGPNATTFIVPGECFPTRYRSTSHGFSAGMGKIGSIIGQAGIAKLRTKGATGKPGSQANPYQGHVMQIYALFMFLGIFTTLCIPETKRKTLEELSGDNVDAGFNGDEHVVDNVSEEAPKERVATEHAAL</sequence>
<evidence type="ECO:0000313" key="10">
    <source>
        <dbReference type="Proteomes" id="UP000235672"/>
    </source>
</evidence>
<dbReference type="InterPro" id="IPR036259">
    <property type="entry name" value="MFS_trans_sf"/>
</dbReference>
<keyword evidence="3" id="KW-0592">Phosphate transport</keyword>
<evidence type="ECO:0000256" key="1">
    <source>
        <dbReference type="ARBA" id="ARBA00004141"/>
    </source>
</evidence>
<keyword evidence="5 7" id="KW-1133">Transmembrane helix</keyword>
<evidence type="ECO:0000256" key="2">
    <source>
        <dbReference type="ARBA" id="ARBA00022448"/>
    </source>
</evidence>
<dbReference type="OrthoDB" id="433512at2759"/>
<feature type="domain" description="Major facilitator superfamily (MFS) profile" evidence="8">
    <location>
        <begin position="53"/>
        <end position="533"/>
    </location>
</feature>
<protein>
    <submittedName>
        <fullName evidence="9">Phosphate permease</fullName>
    </submittedName>
</protein>
<evidence type="ECO:0000313" key="9">
    <source>
        <dbReference type="EMBL" id="PMD17158.1"/>
    </source>
</evidence>
<accession>A0A2J6PT03</accession>
<dbReference type="SUPFAM" id="SSF103473">
    <property type="entry name" value="MFS general substrate transporter"/>
    <property type="match status" value="1"/>
</dbReference>
<dbReference type="GO" id="GO:0016020">
    <property type="term" value="C:membrane"/>
    <property type="evidence" value="ECO:0007669"/>
    <property type="project" value="UniProtKB-SubCell"/>
</dbReference>
<dbReference type="CDD" id="cd17364">
    <property type="entry name" value="MFS_PhT"/>
    <property type="match status" value="1"/>
</dbReference>
<dbReference type="STRING" id="1745343.A0A2J6PT03"/>
<dbReference type="GO" id="GO:0005315">
    <property type="term" value="F:phosphate transmembrane transporter activity"/>
    <property type="evidence" value="ECO:0007669"/>
    <property type="project" value="InterPro"/>
</dbReference>
<dbReference type="Gene3D" id="1.20.1250.20">
    <property type="entry name" value="MFS general substrate transporter like domains"/>
    <property type="match status" value="2"/>
</dbReference>
<dbReference type="InterPro" id="IPR020846">
    <property type="entry name" value="MFS_dom"/>
</dbReference>
<dbReference type="InterPro" id="IPR005828">
    <property type="entry name" value="MFS_sugar_transport-like"/>
</dbReference>
<keyword evidence="10" id="KW-1185">Reference proteome</keyword>
<organism evidence="9 10">
    <name type="scientific">Hyaloscypha hepaticicola</name>
    <dbReference type="NCBI Taxonomy" id="2082293"/>
    <lineage>
        <taxon>Eukaryota</taxon>
        <taxon>Fungi</taxon>
        <taxon>Dikarya</taxon>
        <taxon>Ascomycota</taxon>
        <taxon>Pezizomycotina</taxon>
        <taxon>Leotiomycetes</taxon>
        <taxon>Helotiales</taxon>
        <taxon>Hyaloscyphaceae</taxon>
        <taxon>Hyaloscypha</taxon>
    </lineage>
</organism>